<sequence>MNKEHMKQGAMNQKKPKLIALIDPGLLANVNYLNNKIQIQRNNKQQIKRVGETRNKKKVHTFIFLRDSTRQTKKQEEKPEIRNQTKCFSNKT</sequence>
<proteinExistence type="predicted"/>
<evidence type="ECO:0000313" key="2">
    <source>
        <dbReference type="EMBL" id="DAD36019.1"/>
    </source>
</evidence>
<comment type="caution">
    <text evidence="2">The sequence shown here is derived from an EMBL/GenBank/DDBJ whole genome shotgun (WGS) entry which is preliminary data.</text>
</comment>
<reference evidence="2 3" key="1">
    <citation type="journal article" date="2020" name="Mol. Biol. Evol.">
        <title>Distinct Expression and Methylation Patterns for Genes with Different Fates following a Single Whole-Genome Duplication in Flowering Plants.</title>
        <authorList>
            <person name="Shi T."/>
            <person name="Rahmani R.S."/>
            <person name="Gugger P.F."/>
            <person name="Wang M."/>
            <person name="Li H."/>
            <person name="Zhang Y."/>
            <person name="Li Z."/>
            <person name="Wang Q."/>
            <person name="Van de Peer Y."/>
            <person name="Marchal K."/>
            <person name="Chen J."/>
        </authorList>
    </citation>
    <scope>NUCLEOTIDE SEQUENCE [LARGE SCALE GENOMIC DNA]</scope>
    <source>
        <tissue evidence="2">Leaf</tissue>
    </source>
</reference>
<evidence type="ECO:0000313" key="3">
    <source>
        <dbReference type="Proteomes" id="UP000607653"/>
    </source>
</evidence>
<protein>
    <submittedName>
        <fullName evidence="2">Uncharacterized protein</fullName>
    </submittedName>
</protein>
<name>A0A822YXG5_NELNU</name>
<feature type="compositionally biased region" description="Basic and acidic residues" evidence="1">
    <location>
        <begin position="69"/>
        <end position="83"/>
    </location>
</feature>
<accession>A0A822YXG5</accession>
<evidence type="ECO:0000256" key="1">
    <source>
        <dbReference type="SAM" id="MobiDB-lite"/>
    </source>
</evidence>
<organism evidence="2 3">
    <name type="scientific">Nelumbo nucifera</name>
    <name type="common">Sacred lotus</name>
    <dbReference type="NCBI Taxonomy" id="4432"/>
    <lineage>
        <taxon>Eukaryota</taxon>
        <taxon>Viridiplantae</taxon>
        <taxon>Streptophyta</taxon>
        <taxon>Embryophyta</taxon>
        <taxon>Tracheophyta</taxon>
        <taxon>Spermatophyta</taxon>
        <taxon>Magnoliopsida</taxon>
        <taxon>Proteales</taxon>
        <taxon>Nelumbonaceae</taxon>
        <taxon>Nelumbo</taxon>
    </lineage>
</organism>
<dbReference type="Proteomes" id="UP000607653">
    <property type="component" value="Unassembled WGS sequence"/>
</dbReference>
<dbReference type="EMBL" id="DUZY01000004">
    <property type="protein sequence ID" value="DAD36019.1"/>
    <property type="molecule type" value="Genomic_DNA"/>
</dbReference>
<feature type="region of interest" description="Disordered" evidence="1">
    <location>
        <begin position="69"/>
        <end position="92"/>
    </location>
</feature>
<keyword evidence="3" id="KW-1185">Reference proteome</keyword>
<gene>
    <name evidence="2" type="ORF">HUJ06_006659</name>
</gene>
<dbReference type="AlphaFoldDB" id="A0A822YXG5"/>